<dbReference type="SUPFAM" id="SSF47473">
    <property type="entry name" value="EF-hand"/>
    <property type="match status" value="1"/>
</dbReference>
<feature type="transmembrane region" description="Helical" evidence="15">
    <location>
        <begin position="158"/>
        <end position="177"/>
    </location>
</feature>
<reference evidence="17" key="1">
    <citation type="submission" date="2023-08" db="EMBL/GenBank/DDBJ databases">
        <authorList>
            <person name="Chen Y."/>
            <person name="Shah S."/>
            <person name="Dougan E. K."/>
            <person name="Thang M."/>
            <person name="Chan C."/>
        </authorList>
    </citation>
    <scope>NUCLEOTIDE SEQUENCE</scope>
</reference>
<dbReference type="SUPFAM" id="SSF81324">
    <property type="entry name" value="Voltage-gated potassium channels"/>
    <property type="match status" value="1"/>
</dbReference>
<evidence type="ECO:0000256" key="12">
    <source>
        <dbReference type="ARBA" id="ARBA00023180"/>
    </source>
</evidence>
<feature type="transmembrane region" description="Helical" evidence="15">
    <location>
        <begin position="115"/>
        <end position="138"/>
    </location>
</feature>
<keyword evidence="13" id="KW-0407">Ion channel</keyword>
<evidence type="ECO:0000259" key="16">
    <source>
        <dbReference type="PROSITE" id="PS50222"/>
    </source>
</evidence>
<keyword evidence="4" id="KW-0109">Calcium transport</keyword>
<dbReference type="GO" id="GO:0005509">
    <property type="term" value="F:calcium ion binding"/>
    <property type="evidence" value="ECO:0007669"/>
    <property type="project" value="InterPro"/>
</dbReference>
<dbReference type="SMART" id="SM00054">
    <property type="entry name" value="EFh"/>
    <property type="match status" value="2"/>
</dbReference>
<dbReference type="InterPro" id="IPR050599">
    <property type="entry name" value="VDCC_alpha-1_subunit"/>
</dbReference>
<accession>A0AA36IY04</accession>
<feature type="transmembrane region" description="Helical" evidence="15">
    <location>
        <begin position="198"/>
        <end position="215"/>
    </location>
</feature>
<dbReference type="Pfam" id="PF00520">
    <property type="entry name" value="Ion_trans"/>
    <property type="match status" value="1"/>
</dbReference>
<name>A0AA36IY04_9DINO</name>
<dbReference type="InterPro" id="IPR027359">
    <property type="entry name" value="Volt_channel_dom_sf"/>
</dbReference>
<keyword evidence="7" id="KW-0106">Calcium</keyword>
<dbReference type="InterPro" id="IPR005821">
    <property type="entry name" value="Ion_trans_dom"/>
</dbReference>
<dbReference type="EMBL" id="CAUJNA010003216">
    <property type="protein sequence ID" value="CAJ1396047.1"/>
    <property type="molecule type" value="Genomic_DNA"/>
</dbReference>
<keyword evidence="10" id="KW-0406">Ion transport</keyword>
<evidence type="ECO:0000256" key="14">
    <source>
        <dbReference type="SAM" id="Coils"/>
    </source>
</evidence>
<keyword evidence="2" id="KW-0813">Transport</keyword>
<dbReference type="InterPro" id="IPR018247">
    <property type="entry name" value="EF_Hand_1_Ca_BS"/>
</dbReference>
<dbReference type="PANTHER" id="PTHR45628:SF7">
    <property type="entry name" value="VOLTAGE-DEPENDENT CALCIUM CHANNEL TYPE A SUBUNIT ALPHA-1"/>
    <property type="match status" value="1"/>
</dbReference>
<evidence type="ECO:0000256" key="15">
    <source>
        <dbReference type="SAM" id="Phobius"/>
    </source>
</evidence>
<keyword evidence="6 15" id="KW-0812">Transmembrane</keyword>
<keyword evidence="18" id="KW-1185">Reference proteome</keyword>
<dbReference type="PROSITE" id="PS50222">
    <property type="entry name" value="EF_HAND_2"/>
    <property type="match status" value="1"/>
</dbReference>
<keyword evidence="3" id="KW-0597">Phosphoprotein</keyword>
<evidence type="ECO:0000256" key="13">
    <source>
        <dbReference type="ARBA" id="ARBA00023303"/>
    </source>
</evidence>
<dbReference type="InterPro" id="IPR011992">
    <property type="entry name" value="EF-hand-dom_pair"/>
</dbReference>
<dbReference type="GO" id="GO:0098703">
    <property type="term" value="P:calcium ion import across plasma membrane"/>
    <property type="evidence" value="ECO:0007669"/>
    <property type="project" value="TreeGrafter"/>
</dbReference>
<evidence type="ECO:0000256" key="5">
    <source>
        <dbReference type="ARBA" id="ARBA00022673"/>
    </source>
</evidence>
<evidence type="ECO:0000256" key="2">
    <source>
        <dbReference type="ARBA" id="ARBA00022448"/>
    </source>
</evidence>
<keyword evidence="12" id="KW-0325">Glycoprotein</keyword>
<proteinExistence type="predicted"/>
<dbReference type="GO" id="GO:0005891">
    <property type="term" value="C:voltage-gated calcium channel complex"/>
    <property type="evidence" value="ECO:0007669"/>
    <property type="project" value="TreeGrafter"/>
</dbReference>
<evidence type="ECO:0000313" key="17">
    <source>
        <dbReference type="EMBL" id="CAJ1396047.1"/>
    </source>
</evidence>
<dbReference type="AlphaFoldDB" id="A0AA36IY04"/>
<dbReference type="InterPro" id="IPR002048">
    <property type="entry name" value="EF_hand_dom"/>
</dbReference>
<keyword evidence="14" id="KW-0175">Coiled coil</keyword>
<keyword evidence="11 15" id="KW-0472">Membrane</keyword>
<evidence type="ECO:0000256" key="11">
    <source>
        <dbReference type="ARBA" id="ARBA00023136"/>
    </source>
</evidence>
<evidence type="ECO:0000256" key="3">
    <source>
        <dbReference type="ARBA" id="ARBA00022553"/>
    </source>
</evidence>
<dbReference type="Gene3D" id="1.10.287.70">
    <property type="match status" value="1"/>
</dbReference>
<dbReference type="PROSITE" id="PS00018">
    <property type="entry name" value="EF_HAND_1"/>
    <property type="match status" value="1"/>
</dbReference>
<protein>
    <recommendedName>
        <fullName evidence="16">EF-hand domain-containing protein</fullName>
    </recommendedName>
</protein>
<evidence type="ECO:0000256" key="8">
    <source>
        <dbReference type="ARBA" id="ARBA00022882"/>
    </source>
</evidence>
<keyword evidence="9 15" id="KW-1133">Transmembrane helix</keyword>
<dbReference type="Gene3D" id="1.20.120.350">
    <property type="entry name" value="Voltage-gated potassium channels. Chain C"/>
    <property type="match status" value="1"/>
</dbReference>
<evidence type="ECO:0000256" key="9">
    <source>
        <dbReference type="ARBA" id="ARBA00022989"/>
    </source>
</evidence>
<keyword evidence="8" id="KW-0851">Voltage-gated channel</keyword>
<sequence length="500" mass="55868">MPRPGDQKLLTEEQQWFVTLLDRKFEQQEALLRELLGSRRDLPEFPSNGGHSIPAKLEEKAIDGAAVASTTTEEIKIGARRSASAKKLGSAQVMIETMQPDPPIKTFVKGHLDGYMGLVVVINLILMAAMAQTGGHAADASLGLATGSTAELVDAFEVAELVFFCLYVIDVVARICILRKEWYYDRLEGWMYMNMFDLVLALVHAFEILMLPALISGNSDQRASTIRVIKLMRIVRTLRIVKTVSLFRQLRLLVSTCVASIGALFWSMVLLFMLKVGFALVVCQALQGYIMDQSGDLDTRLEVNALYGSFSKSLYTTFEITHSGSWPSKVRPVIDKVSAWYAVPFLGYITLVVFAVIRIVTALFLKETLASAANDADMQIDEQRAMARDYRNKLEELFKAADTDGSDSLSASEFVTALSLPSVQRYLQVLEVKIQDCEPLFDILDDGDGRITIHEFCKGIMKIKGQARALDIVLLQRESHKVLKECQEIHQQLSQLRSLR</sequence>
<feature type="transmembrane region" description="Helical" evidence="15">
    <location>
        <begin position="339"/>
        <end position="365"/>
    </location>
</feature>
<feature type="transmembrane region" description="Helical" evidence="15">
    <location>
        <begin position="252"/>
        <end position="274"/>
    </location>
</feature>
<evidence type="ECO:0000256" key="4">
    <source>
        <dbReference type="ARBA" id="ARBA00022568"/>
    </source>
</evidence>
<comment type="subcellular location">
    <subcellularLocation>
        <location evidence="1">Membrane</location>
        <topology evidence="1">Multi-pass membrane protein</topology>
    </subcellularLocation>
</comment>
<feature type="coiled-coil region" evidence="14">
    <location>
        <begin position="373"/>
        <end position="400"/>
    </location>
</feature>
<dbReference type="Proteomes" id="UP001178507">
    <property type="component" value="Unassembled WGS sequence"/>
</dbReference>
<evidence type="ECO:0000256" key="1">
    <source>
        <dbReference type="ARBA" id="ARBA00004141"/>
    </source>
</evidence>
<keyword evidence="5" id="KW-0107">Calcium channel</keyword>
<evidence type="ECO:0000256" key="10">
    <source>
        <dbReference type="ARBA" id="ARBA00023065"/>
    </source>
</evidence>
<dbReference type="GO" id="GO:0008331">
    <property type="term" value="F:high voltage-gated calcium channel activity"/>
    <property type="evidence" value="ECO:0007669"/>
    <property type="project" value="TreeGrafter"/>
</dbReference>
<gene>
    <name evidence="17" type="ORF">EVOR1521_LOCUS20335</name>
</gene>
<dbReference type="CDD" id="cd00051">
    <property type="entry name" value="EFh"/>
    <property type="match status" value="1"/>
</dbReference>
<dbReference type="Gene3D" id="1.10.238.10">
    <property type="entry name" value="EF-hand"/>
    <property type="match status" value="1"/>
</dbReference>
<dbReference type="PANTHER" id="PTHR45628">
    <property type="entry name" value="VOLTAGE-DEPENDENT CALCIUM CHANNEL TYPE A SUBUNIT ALPHA-1"/>
    <property type="match status" value="1"/>
</dbReference>
<evidence type="ECO:0000256" key="6">
    <source>
        <dbReference type="ARBA" id="ARBA00022692"/>
    </source>
</evidence>
<organism evidence="17 18">
    <name type="scientific">Effrenium voratum</name>
    <dbReference type="NCBI Taxonomy" id="2562239"/>
    <lineage>
        <taxon>Eukaryota</taxon>
        <taxon>Sar</taxon>
        <taxon>Alveolata</taxon>
        <taxon>Dinophyceae</taxon>
        <taxon>Suessiales</taxon>
        <taxon>Symbiodiniaceae</taxon>
        <taxon>Effrenium</taxon>
    </lineage>
</organism>
<evidence type="ECO:0000313" key="18">
    <source>
        <dbReference type="Proteomes" id="UP001178507"/>
    </source>
</evidence>
<comment type="caution">
    <text evidence="17">The sequence shown here is derived from an EMBL/GenBank/DDBJ whole genome shotgun (WGS) entry which is preliminary data.</text>
</comment>
<feature type="domain" description="EF-hand" evidence="16">
    <location>
        <begin position="389"/>
        <end position="424"/>
    </location>
</feature>
<evidence type="ECO:0000256" key="7">
    <source>
        <dbReference type="ARBA" id="ARBA00022837"/>
    </source>
</evidence>